<dbReference type="GO" id="GO:0005948">
    <property type="term" value="C:acetolactate synthase complex"/>
    <property type="evidence" value="ECO:0007669"/>
    <property type="project" value="TreeGrafter"/>
</dbReference>
<dbReference type="InterPro" id="IPR011766">
    <property type="entry name" value="TPP_enzyme_TPP-bd"/>
</dbReference>
<dbReference type="Proteomes" id="UP000265882">
    <property type="component" value="Unassembled WGS sequence"/>
</dbReference>
<dbReference type="CDD" id="cd02004">
    <property type="entry name" value="TPP_BZL_OCoD_HPCL"/>
    <property type="match status" value="1"/>
</dbReference>
<feature type="domain" description="Thiamine pyrophosphate enzyme N-terminal TPP-binding" evidence="9">
    <location>
        <begin position="7"/>
        <end position="118"/>
    </location>
</feature>
<evidence type="ECO:0000259" key="7">
    <source>
        <dbReference type="Pfam" id="PF00205"/>
    </source>
</evidence>
<sequence>MNRMGGYLAAKALKQHGVKYIFTLCGGHIQPIYLGCAEVGIELIDVRHEQAAAHAADGWARLTRRPGVAVVTAGPGITNSITGIANAYKAGIPLVVIGGQAPLFQFEKGALQEMDLVELLRPITKWSQRVHHAFRIPEYVDRAFQHATAGRPGPVFLEMPLDVLVSSEDENVVSFPGNGQVERARSFGDPALIETAAQLLLAARKPVLFGGSAIWWDEAGEALEGLAQSLSAPVFVNGMARGCIPTEHPLFYSQTREKALNEADMLLLAGAEFDFRLGYGDSTVISSGANIIHVHSDPAEIGRNRDVEVGIVGDTRSVLLQLREAIGKASPSEERKNWVNELRLKENEELKSLQSFRKSDQIPIHPARLCHEIDEFLDQDAIIIGDGGDIVSLGARILRSRGPGHWLDPGPFGCLGMGVPFGLAARLARPESQILLLYGDGSFGFNAMEMDTAVRFRLPMVVVIGNDGGWGQMRSGVQAMAVDGHQGGTELGFSRYEKLVEALGGTGIYVENPADLRPALERAFSGSRPSCINVKIDPNGSRELLSASRGMGG</sequence>
<dbReference type="Gene3D" id="3.40.50.1220">
    <property type="entry name" value="TPP-binding domain"/>
    <property type="match status" value="1"/>
</dbReference>
<dbReference type="PROSITE" id="PS00187">
    <property type="entry name" value="TPP_ENZYMES"/>
    <property type="match status" value="1"/>
</dbReference>
<evidence type="ECO:0000256" key="5">
    <source>
        <dbReference type="ARBA" id="ARBA00023052"/>
    </source>
</evidence>
<accession>A0A3A4NCA6</accession>
<evidence type="ECO:0000256" key="1">
    <source>
        <dbReference type="ARBA" id="ARBA00001946"/>
    </source>
</evidence>
<dbReference type="AlphaFoldDB" id="A0A3A4NCA6"/>
<comment type="similarity">
    <text evidence="3 6">Belongs to the TPP enzyme family.</text>
</comment>
<dbReference type="Pfam" id="PF00205">
    <property type="entry name" value="TPP_enzyme_M"/>
    <property type="match status" value="1"/>
</dbReference>
<feature type="domain" description="Thiamine pyrophosphate enzyme TPP-binding" evidence="8">
    <location>
        <begin position="386"/>
        <end position="534"/>
    </location>
</feature>
<dbReference type="GO" id="GO:0030976">
    <property type="term" value="F:thiamine pyrophosphate binding"/>
    <property type="evidence" value="ECO:0007669"/>
    <property type="project" value="InterPro"/>
</dbReference>
<dbReference type="GO" id="GO:0009097">
    <property type="term" value="P:isoleucine biosynthetic process"/>
    <property type="evidence" value="ECO:0007669"/>
    <property type="project" value="TreeGrafter"/>
</dbReference>
<name>A0A3A4NCA6_ABYX5</name>
<dbReference type="Pfam" id="PF02775">
    <property type="entry name" value="TPP_enzyme_C"/>
    <property type="match status" value="1"/>
</dbReference>
<dbReference type="GO" id="GO:0009099">
    <property type="term" value="P:L-valine biosynthetic process"/>
    <property type="evidence" value="ECO:0007669"/>
    <property type="project" value="TreeGrafter"/>
</dbReference>
<comment type="caution">
    <text evidence="10">The sequence shown here is derived from an EMBL/GenBank/DDBJ whole genome shotgun (WGS) entry which is preliminary data.</text>
</comment>
<dbReference type="GO" id="GO:0003984">
    <property type="term" value="F:acetolactate synthase activity"/>
    <property type="evidence" value="ECO:0007669"/>
    <property type="project" value="TreeGrafter"/>
</dbReference>
<comment type="cofactor">
    <cofactor evidence="1">
        <name>Mg(2+)</name>
        <dbReference type="ChEBI" id="CHEBI:18420"/>
    </cofactor>
</comment>
<reference evidence="10 11" key="1">
    <citation type="journal article" date="2017" name="ISME J.">
        <title>Energy and carbon metabolisms in a deep terrestrial subsurface fluid microbial community.</title>
        <authorList>
            <person name="Momper L."/>
            <person name="Jungbluth S.P."/>
            <person name="Lee M.D."/>
            <person name="Amend J.P."/>
        </authorList>
    </citation>
    <scope>NUCLEOTIDE SEQUENCE [LARGE SCALE GENOMIC DNA]</scope>
    <source>
        <strain evidence="10">SURF_5</strain>
    </source>
</reference>
<comment type="cofactor">
    <cofactor evidence="2">
        <name>thiamine diphosphate</name>
        <dbReference type="ChEBI" id="CHEBI:58937"/>
    </cofactor>
</comment>
<keyword evidence="4" id="KW-0479">Metal-binding</keyword>
<organism evidence="10 11">
    <name type="scientific">Abyssobacteria bacterium (strain SURF_5)</name>
    <dbReference type="NCBI Taxonomy" id="2093360"/>
    <lineage>
        <taxon>Bacteria</taxon>
        <taxon>Pseudomonadati</taxon>
        <taxon>Candidatus Hydrogenedentota</taxon>
        <taxon>Candidatus Abyssobacteria</taxon>
    </lineage>
</organism>
<dbReference type="CDD" id="cd07035">
    <property type="entry name" value="TPP_PYR_POX_like"/>
    <property type="match status" value="1"/>
</dbReference>
<evidence type="ECO:0000313" key="11">
    <source>
        <dbReference type="Proteomes" id="UP000265882"/>
    </source>
</evidence>
<proteinExistence type="inferred from homology"/>
<evidence type="ECO:0000256" key="6">
    <source>
        <dbReference type="RuleBase" id="RU362132"/>
    </source>
</evidence>
<evidence type="ECO:0000313" key="10">
    <source>
        <dbReference type="EMBL" id="RJP17142.1"/>
    </source>
</evidence>
<evidence type="ECO:0000256" key="4">
    <source>
        <dbReference type="ARBA" id="ARBA00022723"/>
    </source>
</evidence>
<dbReference type="GO" id="GO:0050660">
    <property type="term" value="F:flavin adenine dinucleotide binding"/>
    <property type="evidence" value="ECO:0007669"/>
    <property type="project" value="TreeGrafter"/>
</dbReference>
<evidence type="ECO:0008006" key="12">
    <source>
        <dbReference type="Google" id="ProtNLM"/>
    </source>
</evidence>
<dbReference type="Gene3D" id="3.40.50.970">
    <property type="match status" value="2"/>
</dbReference>
<gene>
    <name evidence="10" type="ORF">C4520_17340</name>
</gene>
<dbReference type="PANTHER" id="PTHR18968:SF166">
    <property type="entry name" value="2-HYDROXYACYL-COA LYASE 2"/>
    <property type="match status" value="1"/>
</dbReference>
<keyword evidence="5 6" id="KW-0786">Thiamine pyrophosphate</keyword>
<dbReference type="InterPro" id="IPR012001">
    <property type="entry name" value="Thiamin_PyroP_enz_TPP-bd_dom"/>
</dbReference>
<dbReference type="InterPro" id="IPR029061">
    <property type="entry name" value="THDP-binding"/>
</dbReference>
<dbReference type="Pfam" id="PF02776">
    <property type="entry name" value="TPP_enzyme_N"/>
    <property type="match status" value="1"/>
</dbReference>
<dbReference type="FunFam" id="3.40.50.970:FF:000007">
    <property type="entry name" value="Acetolactate synthase"/>
    <property type="match status" value="1"/>
</dbReference>
<dbReference type="EMBL" id="QZKU01000119">
    <property type="protein sequence ID" value="RJP17142.1"/>
    <property type="molecule type" value="Genomic_DNA"/>
</dbReference>
<dbReference type="InterPro" id="IPR000399">
    <property type="entry name" value="TPP-bd_CS"/>
</dbReference>
<dbReference type="InterPro" id="IPR029035">
    <property type="entry name" value="DHS-like_NAD/FAD-binding_dom"/>
</dbReference>
<dbReference type="SUPFAM" id="SSF52467">
    <property type="entry name" value="DHS-like NAD/FAD-binding domain"/>
    <property type="match status" value="1"/>
</dbReference>
<protein>
    <recommendedName>
        <fullName evidence="12">Acetolactate synthase</fullName>
    </recommendedName>
</protein>
<feature type="domain" description="Thiamine pyrophosphate enzyme central" evidence="7">
    <location>
        <begin position="193"/>
        <end position="322"/>
    </location>
</feature>
<evidence type="ECO:0000259" key="8">
    <source>
        <dbReference type="Pfam" id="PF02775"/>
    </source>
</evidence>
<evidence type="ECO:0000259" key="9">
    <source>
        <dbReference type="Pfam" id="PF02776"/>
    </source>
</evidence>
<dbReference type="InterPro" id="IPR012000">
    <property type="entry name" value="Thiamin_PyroP_enz_cen_dom"/>
</dbReference>
<dbReference type="InterPro" id="IPR045229">
    <property type="entry name" value="TPP_enz"/>
</dbReference>
<evidence type="ECO:0000256" key="3">
    <source>
        <dbReference type="ARBA" id="ARBA00007812"/>
    </source>
</evidence>
<evidence type="ECO:0000256" key="2">
    <source>
        <dbReference type="ARBA" id="ARBA00001964"/>
    </source>
</evidence>
<dbReference type="GO" id="GO:0000287">
    <property type="term" value="F:magnesium ion binding"/>
    <property type="evidence" value="ECO:0007669"/>
    <property type="project" value="InterPro"/>
</dbReference>
<dbReference type="SUPFAM" id="SSF52518">
    <property type="entry name" value="Thiamin diphosphate-binding fold (THDP-binding)"/>
    <property type="match status" value="2"/>
</dbReference>
<dbReference type="PANTHER" id="PTHR18968">
    <property type="entry name" value="THIAMINE PYROPHOSPHATE ENZYMES"/>
    <property type="match status" value="1"/>
</dbReference>